<protein>
    <submittedName>
        <fullName evidence="1">DUF535 family protein</fullName>
    </submittedName>
</protein>
<accession>A0ABU5IG77</accession>
<dbReference type="EMBL" id="JAXOJX010000026">
    <property type="protein sequence ID" value="MDZ5458141.1"/>
    <property type="molecule type" value="Genomic_DNA"/>
</dbReference>
<dbReference type="Pfam" id="PF04393">
    <property type="entry name" value="DUF535"/>
    <property type="match status" value="1"/>
</dbReference>
<evidence type="ECO:0000313" key="2">
    <source>
        <dbReference type="Proteomes" id="UP001293718"/>
    </source>
</evidence>
<dbReference type="Proteomes" id="UP001293718">
    <property type="component" value="Unassembled WGS sequence"/>
</dbReference>
<comment type="caution">
    <text evidence="1">The sequence shown here is derived from an EMBL/GenBank/DDBJ whole genome shotgun (WGS) entry which is preliminary data.</text>
</comment>
<dbReference type="PANTHER" id="PTHR38785">
    <property type="entry name" value="HOMOLOG OF VIRK"/>
    <property type="match status" value="1"/>
</dbReference>
<gene>
    <name evidence="1" type="ORF">SM757_16320</name>
</gene>
<evidence type="ECO:0000313" key="1">
    <source>
        <dbReference type="EMBL" id="MDZ5458141.1"/>
    </source>
</evidence>
<name>A0ABU5IG77_9BURK</name>
<proteinExistence type="predicted"/>
<organism evidence="1 2">
    <name type="scientific">Azohydromonas lata</name>
    <dbReference type="NCBI Taxonomy" id="45677"/>
    <lineage>
        <taxon>Bacteria</taxon>
        <taxon>Pseudomonadati</taxon>
        <taxon>Pseudomonadota</taxon>
        <taxon>Betaproteobacteria</taxon>
        <taxon>Burkholderiales</taxon>
        <taxon>Sphaerotilaceae</taxon>
        <taxon>Azohydromonas</taxon>
    </lineage>
</organism>
<sequence length="308" mass="35425">MESSGGLALKFAGAGDLGCVEGRWPRPDELPTRPGWPGVMKRFKYRLRLLLSQPQRRGFMDFVQGAPVWRELHQRFPDCYYPTLTYFLDRRFSLRERFTVARADLEQAESRFGRRLALRLARGEQVKLWSLSEDCHLVLSINDVSWHEGRWTLSLRSTSGQRLYYVSFGFLPCGALLVGSVQGAPGMEEVVRDITKTAEGMRPAWLLFEALRAAAATWGVTALVGIDPLDHIKGRWNLRGRRLRFDYRRFWSEVGAGQREDGYWETTLKPLPRDLSDVPSRKRAMYRRRWAMLDAMADALHAGLFAAR</sequence>
<dbReference type="PANTHER" id="PTHR38785:SF1">
    <property type="entry name" value="HOMOLOG OF VIRK"/>
    <property type="match status" value="1"/>
</dbReference>
<keyword evidence="2" id="KW-1185">Reference proteome</keyword>
<dbReference type="InterPro" id="IPR007488">
    <property type="entry name" value="DUF535"/>
</dbReference>
<dbReference type="RefSeq" id="WP_322466299.1">
    <property type="nucleotide sequence ID" value="NZ_JAXOJX010000026.1"/>
</dbReference>
<reference evidence="1 2" key="1">
    <citation type="submission" date="2023-11" db="EMBL/GenBank/DDBJ databases">
        <title>Draft genome of Azohydromonas lata strain H1 (DSM1123), a polyhydroxyalkanoate producer.</title>
        <authorList>
            <person name="Traversa D."/>
            <person name="D'Addabbo P."/>
            <person name="Pazzani C."/>
            <person name="Manzari C."/>
            <person name="Chiara M."/>
            <person name="Scrascia M."/>
        </authorList>
    </citation>
    <scope>NUCLEOTIDE SEQUENCE [LARGE SCALE GENOMIC DNA]</scope>
    <source>
        <strain evidence="1 2">H1</strain>
    </source>
</reference>